<organism evidence="2 3">
    <name type="scientific">Trifolium medium</name>
    <dbReference type="NCBI Taxonomy" id="97028"/>
    <lineage>
        <taxon>Eukaryota</taxon>
        <taxon>Viridiplantae</taxon>
        <taxon>Streptophyta</taxon>
        <taxon>Embryophyta</taxon>
        <taxon>Tracheophyta</taxon>
        <taxon>Spermatophyta</taxon>
        <taxon>Magnoliopsida</taxon>
        <taxon>eudicotyledons</taxon>
        <taxon>Gunneridae</taxon>
        <taxon>Pentapetalae</taxon>
        <taxon>rosids</taxon>
        <taxon>fabids</taxon>
        <taxon>Fabales</taxon>
        <taxon>Fabaceae</taxon>
        <taxon>Papilionoideae</taxon>
        <taxon>50 kb inversion clade</taxon>
        <taxon>NPAAA clade</taxon>
        <taxon>Hologalegina</taxon>
        <taxon>IRL clade</taxon>
        <taxon>Trifolieae</taxon>
        <taxon>Trifolium</taxon>
    </lineage>
</organism>
<accession>A0A392RIZ5</accession>
<keyword evidence="1" id="KW-0812">Transmembrane</keyword>
<feature type="transmembrane region" description="Helical" evidence="1">
    <location>
        <begin position="86"/>
        <end position="110"/>
    </location>
</feature>
<name>A0A392RIZ5_9FABA</name>
<keyword evidence="1" id="KW-0472">Membrane</keyword>
<proteinExistence type="predicted"/>
<reference evidence="2 3" key="1">
    <citation type="journal article" date="2018" name="Front. Plant Sci.">
        <title>Red Clover (Trifolium pratense) and Zigzag Clover (T. medium) - A Picture of Genomic Similarities and Differences.</title>
        <authorList>
            <person name="Dluhosova J."/>
            <person name="Istvanek J."/>
            <person name="Nedelnik J."/>
            <person name="Repkova J."/>
        </authorList>
    </citation>
    <scope>NUCLEOTIDE SEQUENCE [LARGE SCALE GENOMIC DNA]</scope>
    <source>
        <strain evidence="3">cv. 10/8</strain>
        <tissue evidence="2">Leaf</tissue>
    </source>
</reference>
<evidence type="ECO:0000256" key="1">
    <source>
        <dbReference type="SAM" id="Phobius"/>
    </source>
</evidence>
<sequence length="111" mass="12327">LSSKLERRVAGAITLKTHVERKRETPVVPVGKGKAVFGEDDDPSSRKKAMKHFGDGSLVTLPLSGRLVEGLRPCLLSSKTFVRACLPVFVFIHPGLWVVMTINYMMFLVLF</sequence>
<comment type="caution">
    <text evidence="2">The sequence shown here is derived from an EMBL/GenBank/DDBJ whole genome shotgun (WGS) entry which is preliminary data.</text>
</comment>
<keyword evidence="1" id="KW-1133">Transmembrane helix</keyword>
<dbReference type="AlphaFoldDB" id="A0A392RIZ5"/>
<evidence type="ECO:0000313" key="2">
    <source>
        <dbReference type="EMBL" id="MCI36551.1"/>
    </source>
</evidence>
<dbReference type="EMBL" id="LXQA010234892">
    <property type="protein sequence ID" value="MCI36551.1"/>
    <property type="molecule type" value="Genomic_DNA"/>
</dbReference>
<feature type="non-terminal residue" evidence="2">
    <location>
        <position position="1"/>
    </location>
</feature>
<protein>
    <submittedName>
        <fullName evidence="2">Uncharacterized protein</fullName>
    </submittedName>
</protein>
<keyword evidence="3" id="KW-1185">Reference proteome</keyword>
<evidence type="ECO:0000313" key="3">
    <source>
        <dbReference type="Proteomes" id="UP000265520"/>
    </source>
</evidence>
<dbReference type="Proteomes" id="UP000265520">
    <property type="component" value="Unassembled WGS sequence"/>
</dbReference>